<dbReference type="Pfam" id="PF00743">
    <property type="entry name" value="FMO-like"/>
    <property type="match status" value="1"/>
</dbReference>
<dbReference type="SUPFAM" id="SSF54427">
    <property type="entry name" value="NTF2-like"/>
    <property type="match status" value="1"/>
</dbReference>
<dbReference type="Gene3D" id="3.50.50.60">
    <property type="entry name" value="FAD/NAD(P)-binding domain"/>
    <property type="match status" value="2"/>
</dbReference>
<dbReference type="RefSeq" id="WP_395135551.1">
    <property type="nucleotide sequence ID" value="NZ_JBIMPR010000018.1"/>
</dbReference>
<dbReference type="Pfam" id="PF13450">
    <property type="entry name" value="NAD_binding_8"/>
    <property type="match status" value="1"/>
</dbReference>
<dbReference type="InterPro" id="IPR050982">
    <property type="entry name" value="Auxin_biosynth/cation_transpt"/>
</dbReference>
<evidence type="ECO:0000256" key="3">
    <source>
        <dbReference type="ARBA" id="ARBA00023002"/>
    </source>
</evidence>
<keyword evidence="1" id="KW-0285">Flavoprotein</keyword>
<evidence type="ECO:0000256" key="2">
    <source>
        <dbReference type="ARBA" id="ARBA00022827"/>
    </source>
</evidence>
<dbReference type="EMBL" id="JBIMPR010000018">
    <property type="protein sequence ID" value="MFH5776539.1"/>
    <property type="molecule type" value="Genomic_DNA"/>
</dbReference>
<dbReference type="InterPro" id="IPR020946">
    <property type="entry name" value="Flavin_mOase-like"/>
</dbReference>
<keyword evidence="3" id="KW-0560">Oxidoreductase</keyword>
<organism evidence="5 6">
    <name type="scientific">Paracoccus broussonetiae subsp. drimophilus</name>
    <dbReference type="NCBI Taxonomy" id="3373869"/>
    <lineage>
        <taxon>Bacteria</taxon>
        <taxon>Pseudomonadati</taxon>
        <taxon>Pseudomonadota</taxon>
        <taxon>Alphaproteobacteria</taxon>
        <taxon>Rhodobacterales</taxon>
        <taxon>Paracoccaceae</taxon>
        <taxon>Paracoccus</taxon>
        <taxon>Paracoccus broussonetiae</taxon>
    </lineage>
</organism>
<dbReference type="InterPro" id="IPR036188">
    <property type="entry name" value="FAD/NAD-bd_sf"/>
</dbReference>
<dbReference type="PRINTS" id="PR00411">
    <property type="entry name" value="PNDRDTASEI"/>
</dbReference>
<dbReference type="SUPFAM" id="SSF51905">
    <property type="entry name" value="FAD/NAD(P)-binding domain"/>
    <property type="match status" value="1"/>
</dbReference>
<sequence>MLDSTVTARAQAVLDTLNASLEAGDVEGAKALFATDSYWRDLVAVTWNLKTVEGVEGVGDMLAQQLAQTRPHDFRIQDGEIPTEDGGVITAWITFETKVGRGWGLMRLKDDRIWTLLTALQELKGFEESRGKRRPMGAEHGSQKNRSSWKERREADEASLGHDTQPYTVIVGGGQGGIALGARLRQLGVPTIVLDKHDRPGDQWRGRYKSLCLHDPIWYDHLPYIKFPDNWPVFTPKDKVGDWLEMYTRVMEINYWTRSQVEKASFDEASGTWTVEVNRDGQKITLHPTQLVLATGMSGKRNMPSFPGMDSFKGKIQHSSQHDGPDAWAGKKVVVIGSNNSAHDICAALWEADADVTMVQRSSTHIVRSDTLMDIGLGALYSEEAVANGVTTEKADMIFASLPYRIMHEFQIPLYDQMRERDAEFYAGLEKAGFDLDWGDDGSGLFMKYLRRGSGYYIDVGASQLIIDGEIKLVKGQVDHFEEDAVVLSDGTRLPADLVVLATGFGSMNGWAADLISQEVADKVGKVWGLGSATTKDPGPWEGEQRNMWKPTQQENLWFHGGNLHQSRHYSLYLALQLKARMEGLETPVYGLQEVHHRA</sequence>
<proteinExistence type="predicted"/>
<evidence type="ECO:0000313" key="5">
    <source>
        <dbReference type="EMBL" id="MFH5776539.1"/>
    </source>
</evidence>
<feature type="region of interest" description="Disordered" evidence="4">
    <location>
        <begin position="128"/>
        <end position="158"/>
    </location>
</feature>
<evidence type="ECO:0000256" key="4">
    <source>
        <dbReference type="SAM" id="MobiDB-lite"/>
    </source>
</evidence>
<keyword evidence="6" id="KW-1185">Reference proteome</keyword>
<feature type="compositionally biased region" description="Basic and acidic residues" evidence="4">
    <location>
        <begin position="148"/>
        <end position="158"/>
    </location>
</feature>
<evidence type="ECO:0000313" key="6">
    <source>
        <dbReference type="Proteomes" id="UP001609376"/>
    </source>
</evidence>
<reference evidence="5 6" key="1">
    <citation type="submission" date="2024-10" db="EMBL/GenBank/DDBJ databases">
        <title>Paracoccus drimophilus sp. nov., a novel bacterium from corn roots in Hunan.</title>
        <authorList>
            <person name="Li X."/>
        </authorList>
    </citation>
    <scope>NUCLEOTIDE SEQUENCE [LARGE SCALE GENOMIC DNA]</scope>
    <source>
        <strain evidence="5 6">NGMCC 1.201697</strain>
    </source>
</reference>
<dbReference type="PANTHER" id="PTHR43539:SF68">
    <property type="entry name" value="FLAVIN-BINDING MONOOXYGENASE-LIKE PROTEIN (AFU_ORTHOLOGUE AFUA_4G09220)"/>
    <property type="match status" value="1"/>
</dbReference>
<protein>
    <submittedName>
        <fullName evidence="5">NAD(P)/FAD-dependent oxidoreductase</fullName>
    </submittedName>
</protein>
<comment type="caution">
    <text evidence="5">The sequence shown here is derived from an EMBL/GenBank/DDBJ whole genome shotgun (WGS) entry which is preliminary data.</text>
</comment>
<dbReference type="Proteomes" id="UP001609376">
    <property type="component" value="Unassembled WGS sequence"/>
</dbReference>
<accession>A0ABW7LQV3</accession>
<dbReference type="PANTHER" id="PTHR43539">
    <property type="entry name" value="FLAVIN-BINDING MONOOXYGENASE-LIKE PROTEIN (AFU_ORTHOLOGUE AFUA_4G09220)"/>
    <property type="match status" value="1"/>
</dbReference>
<name>A0ABW7LQV3_9RHOB</name>
<dbReference type="InterPro" id="IPR032710">
    <property type="entry name" value="NTF2-like_dom_sf"/>
</dbReference>
<gene>
    <name evidence="5" type="ORF">ACHFJ0_20040</name>
</gene>
<evidence type="ECO:0000256" key="1">
    <source>
        <dbReference type="ARBA" id="ARBA00022630"/>
    </source>
</evidence>
<dbReference type="Gene3D" id="3.10.450.50">
    <property type="match status" value="1"/>
</dbReference>
<keyword evidence="2" id="KW-0274">FAD</keyword>